<dbReference type="SUPFAM" id="SSF48452">
    <property type="entry name" value="TPR-like"/>
    <property type="match status" value="1"/>
</dbReference>
<reference evidence="2 3" key="1">
    <citation type="submission" date="2020-02" db="EMBL/GenBank/DDBJ databases">
        <title>Acidophilic actinobacteria isolated from forest soil.</title>
        <authorList>
            <person name="Golinska P."/>
        </authorList>
    </citation>
    <scope>NUCLEOTIDE SEQUENCE [LARGE SCALE GENOMIC DNA]</scope>
    <source>
        <strain evidence="2 3">NL8</strain>
    </source>
</reference>
<evidence type="ECO:0000259" key="1">
    <source>
        <dbReference type="PROSITE" id="PS50943"/>
    </source>
</evidence>
<dbReference type="InterPro" id="IPR001387">
    <property type="entry name" value="Cro/C1-type_HTH"/>
</dbReference>
<dbReference type="Gene3D" id="1.25.40.10">
    <property type="entry name" value="Tetratricopeptide repeat domain"/>
    <property type="match status" value="1"/>
</dbReference>
<dbReference type="Pfam" id="PF01381">
    <property type="entry name" value="HTH_3"/>
    <property type="match status" value="1"/>
</dbReference>
<proteinExistence type="predicted"/>
<dbReference type="Gene3D" id="1.10.260.40">
    <property type="entry name" value="lambda repressor-like DNA-binding domains"/>
    <property type="match status" value="1"/>
</dbReference>
<dbReference type="EMBL" id="JAAFYZ010000142">
    <property type="protein sequence ID" value="MBS2551506.1"/>
    <property type="molecule type" value="Genomic_DNA"/>
</dbReference>
<feature type="domain" description="HTH cro/C1-type" evidence="1">
    <location>
        <begin position="17"/>
        <end position="71"/>
    </location>
</feature>
<dbReference type="CDD" id="cd00093">
    <property type="entry name" value="HTH_XRE"/>
    <property type="match status" value="1"/>
</dbReference>
<comment type="caution">
    <text evidence="2">The sequence shown here is derived from an EMBL/GenBank/DDBJ whole genome shotgun (WGS) entry which is preliminary data.</text>
</comment>
<dbReference type="InterPro" id="IPR010982">
    <property type="entry name" value="Lambda_DNA-bd_dom_sf"/>
</dbReference>
<dbReference type="Proteomes" id="UP000730482">
    <property type="component" value="Unassembled WGS sequence"/>
</dbReference>
<organism evidence="2 3">
    <name type="scientific">Catenulispora pinistramenti</name>
    <dbReference type="NCBI Taxonomy" id="2705254"/>
    <lineage>
        <taxon>Bacteria</taxon>
        <taxon>Bacillati</taxon>
        <taxon>Actinomycetota</taxon>
        <taxon>Actinomycetes</taxon>
        <taxon>Catenulisporales</taxon>
        <taxon>Catenulisporaceae</taxon>
        <taxon>Catenulispora</taxon>
    </lineage>
</organism>
<dbReference type="RefSeq" id="WP_212016144.1">
    <property type="nucleotide sequence ID" value="NZ_JAAFYZ010000142.1"/>
</dbReference>
<accession>A0ABS5KZM0</accession>
<dbReference type="PROSITE" id="PS50943">
    <property type="entry name" value="HTH_CROC1"/>
    <property type="match status" value="1"/>
</dbReference>
<evidence type="ECO:0000313" key="2">
    <source>
        <dbReference type="EMBL" id="MBS2551506.1"/>
    </source>
</evidence>
<protein>
    <submittedName>
        <fullName evidence="2">Helix-turn-helix transcriptional regulator</fullName>
    </submittedName>
</protein>
<sequence length="474" mass="47778">MAKTRQTQQARLRRVGLARAREAAGMTQEAFAVRAGVEVSTVVRWESGCTTPLPGKRPQIARALGVGLPELERLLTPEGAQNYGGAGFGSSRATEEGRLAAIAGVREEIAKLTAEYEARPAIGLVVPVTGLLGRVEALRSAGGAGGAGSGAAATGSGAAVGVGAAAGVGDSTGGVFPAAMDGFIGTSPGFIGTPSGFIGTPSGAGGSAGFAFNPVVGTIAQAPIPWRRDLDVAEAEACLLVGRLLWDAAGRRDTSAAEEFFDRAARRAAQAGDSVMQVTAALRAAFVGLYGGDPRAGVRRCVQAAVTAAPVSEALFALARLHAAEGHAILGNAAECDRALTTARGAMAAISADDPAPGVCQPRTYQRLSGAAYLALGRYTEARAALTLAAARYEPGKRLALVLGQLALACLGEGDPAAAQSHLWTAIDLAEMTQSSGALAVAFRAGREIVRASGGGAEALAIVDRLLTLPATGC</sequence>
<dbReference type="SMART" id="SM00530">
    <property type="entry name" value="HTH_XRE"/>
    <property type="match status" value="1"/>
</dbReference>
<dbReference type="InterPro" id="IPR011990">
    <property type="entry name" value="TPR-like_helical_dom_sf"/>
</dbReference>
<dbReference type="SUPFAM" id="SSF47413">
    <property type="entry name" value="lambda repressor-like DNA-binding domains"/>
    <property type="match status" value="1"/>
</dbReference>
<evidence type="ECO:0000313" key="3">
    <source>
        <dbReference type="Proteomes" id="UP000730482"/>
    </source>
</evidence>
<keyword evidence="3" id="KW-1185">Reference proteome</keyword>
<name>A0ABS5KZM0_9ACTN</name>
<gene>
    <name evidence="2" type="ORF">KGQ19_32025</name>
</gene>